<comment type="caution">
    <text evidence="1">The sequence shown here is derived from an EMBL/GenBank/DDBJ whole genome shotgun (WGS) entry which is preliminary data.</text>
</comment>
<sequence>MLFDVLAIYNMRKEQIFTITCDNASNMVKLSKIVNMNDECEAEAPHIEEDLINFVDSEENESDDEYAIEDGTLLSSNDIVNQLFNEEVGF</sequence>
<organism evidence="1 2">
    <name type="scientific">Macrosiphum euphorbiae</name>
    <name type="common">potato aphid</name>
    <dbReference type="NCBI Taxonomy" id="13131"/>
    <lineage>
        <taxon>Eukaryota</taxon>
        <taxon>Metazoa</taxon>
        <taxon>Ecdysozoa</taxon>
        <taxon>Arthropoda</taxon>
        <taxon>Hexapoda</taxon>
        <taxon>Insecta</taxon>
        <taxon>Pterygota</taxon>
        <taxon>Neoptera</taxon>
        <taxon>Paraneoptera</taxon>
        <taxon>Hemiptera</taxon>
        <taxon>Sternorrhyncha</taxon>
        <taxon>Aphidomorpha</taxon>
        <taxon>Aphidoidea</taxon>
        <taxon>Aphididae</taxon>
        <taxon>Macrosiphini</taxon>
        <taxon>Macrosiphum</taxon>
    </lineage>
</organism>
<dbReference type="Proteomes" id="UP001160148">
    <property type="component" value="Unassembled WGS sequence"/>
</dbReference>
<gene>
    <name evidence="1" type="ORF">MEUPH1_LOCUS30332</name>
</gene>
<accession>A0AAV0YAV9</accession>
<reference evidence="1 2" key="1">
    <citation type="submission" date="2023-01" db="EMBL/GenBank/DDBJ databases">
        <authorList>
            <person name="Whitehead M."/>
        </authorList>
    </citation>
    <scope>NUCLEOTIDE SEQUENCE [LARGE SCALE GENOMIC DNA]</scope>
</reference>
<name>A0AAV0YAV9_9HEMI</name>
<keyword evidence="2" id="KW-1185">Reference proteome</keyword>
<evidence type="ECO:0008006" key="3">
    <source>
        <dbReference type="Google" id="ProtNLM"/>
    </source>
</evidence>
<evidence type="ECO:0000313" key="2">
    <source>
        <dbReference type="Proteomes" id="UP001160148"/>
    </source>
</evidence>
<dbReference type="AlphaFoldDB" id="A0AAV0YAV9"/>
<dbReference type="EMBL" id="CARXXK010001628">
    <property type="protein sequence ID" value="CAI6377013.1"/>
    <property type="molecule type" value="Genomic_DNA"/>
</dbReference>
<evidence type="ECO:0000313" key="1">
    <source>
        <dbReference type="EMBL" id="CAI6377013.1"/>
    </source>
</evidence>
<protein>
    <recommendedName>
        <fullName evidence="3">Transposase</fullName>
    </recommendedName>
</protein>
<proteinExistence type="predicted"/>